<dbReference type="EMBL" id="LAZR01005088">
    <property type="protein sequence ID" value="KKN02961.1"/>
    <property type="molecule type" value="Genomic_DNA"/>
</dbReference>
<protein>
    <submittedName>
        <fullName evidence="1">Uncharacterized protein</fullName>
    </submittedName>
</protein>
<comment type="caution">
    <text evidence="1">The sequence shown here is derived from an EMBL/GenBank/DDBJ whole genome shotgun (WGS) entry which is preliminary data.</text>
</comment>
<feature type="non-terminal residue" evidence="1">
    <location>
        <position position="1"/>
    </location>
</feature>
<proteinExistence type="predicted"/>
<dbReference type="AlphaFoldDB" id="A0A0F9PPG3"/>
<gene>
    <name evidence="1" type="ORF">LCGC14_1112580</name>
</gene>
<evidence type="ECO:0000313" key="1">
    <source>
        <dbReference type="EMBL" id="KKN02961.1"/>
    </source>
</evidence>
<accession>A0A0F9PPG3</accession>
<sequence length="42" mass="4776">GCELTLRQFKQSVSRVVQSERCLQFVKDADALIAELNKEPKP</sequence>
<organism evidence="1">
    <name type="scientific">marine sediment metagenome</name>
    <dbReference type="NCBI Taxonomy" id="412755"/>
    <lineage>
        <taxon>unclassified sequences</taxon>
        <taxon>metagenomes</taxon>
        <taxon>ecological metagenomes</taxon>
    </lineage>
</organism>
<reference evidence="1" key="1">
    <citation type="journal article" date="2015" name="Nature">
        <title>Complex archaea that bridge the gap between prokaryotes and eukaryotes.</title>
        <authorList>
            <person name="Spang A."/>
            <person name="Saw J.H."/>
            <person name="Jorgensen S.L."/>
            <person name="Zaremba-Niedzwiedzka K."/>
            <person name="Martijn J."/>
            <person name="Lind A.E."/>
            <person name="van Eijk R."/>
            <person name="Schleper C."/>
            <person name="Guy L."/>
            <person name="Ettema T.J."/>
        </authorList>
    </citation>
    <scope>NUCLEOTIDE SEQUENCE</scope>
</reference>
<name>A0A0F9PPG3_9ZZZZ</name>